<evidence type="ECO:0000313" key="2">
    <source>
        <dbReference type="EMBL" id="CAE7249251.1"/>
    </source>
</evidence>
<name>A0A812LQD0_SYMPI</name>
<gene>
    <name evidence="2" type="primary">rlmN1</name>
    <name evidence="2" type="ORF">SPIL2461_LOCUS4701</name>
</gene>
<dbReference type="OrthoDB" id="447386at2759"/>
<evidence type="ECO:0000256" key="1">
    <source>
        <dbReference type="SAM" id="MobiDB-lite"/>
    </source>
</evidence>
<sequence>MTGTARVHDLPALVAKAGVSELCARYLTERGLRSIGALALISADQASFAQAVIEPLAGGWQGSTKLLRPPRRLRLQRQLRLHRHRPVRAPTDLAPGEWKKLVARYNQQQIGGRDRAFPEALLLGAEAIVAKAQFEHEHSKSYSPIPLGSVIQCRTFSASGDLNPLTKRKQETKLKVTEFHAEAAEDTWDPRSMLSILDGLQSIRYLFVLLQIGDEQDVHAFFDTLERKARSMPHKLTQYKLYYETASWRLAQTMRRGVAFKAAADEIIGDHILWQETMAKVVNENPDKPGKKRPWEPEKPHKGGKGGKGGGKGRQQDSTAGYGKQRYWGHHLGGSSGSSVDTGRRGPPKMGTGREASCISGMKFRGDPSSALEGGGTRPKESRAEACPRREAAAAGANRGSQAEGRWSSRRRHHPSQLLRWHRRADPGFARPRQARAGAGVGDRREGCRSGHGADPRIITNRGDVTAETGASLAAEIRRIDPRGKLRIMIAAGAPCLDYSRITDGPGRQGDQGQLFGTMCDLLDDFLPRLPGRTVGILVENVFMNAYGDINYFNGRLKAEAVLVDAADFGLVSRPRLWWTRVDWSKCTDYKWTRSGKIYRLHVTSGRDDLAQFDMRGYMFGKEVLAGLQLLPCFTTPAPTESGRSAPKRMKAHIDSATRQRWLDDSRNFAPWHYQKKLEVLPPFLKEQAHHLPADFTKYETCTDRDWHRLLGNSWHKGVASFLFRIVLEHGMFVVEDPGKAPSDPSQSSSSIKEALAGIRALKFPITRVKTPVFRGVPPATDMWDHWRGSECLQPDALQCLPLEPGLEVVLDIVSRLQAPALDSYRARVLSEVERLVQALRQDTDQWYASVPHHVARTLHPHGHSRIEVLAFTKLLRDCGYPDIEALEEDFRTGFPLLGELRHTPGWRPRLDDTYANPISLEAFRQLNQHHVHEKLKHSRLDPHWQHMLEEVLQEVDAGRMEGPFVGPADWPCATRVISRLLTRRRAAKGDGQHAGPSILSPALKFWSVHGSQFFLKGGF</sequence>
<feature type="compositionally biased region" description="Basic residues" evidence="1">
    <location>
        <begin position="408"/>
        <end position="423"/>
    </location>
</feature>
<accession>A0A812LQD0</accession>
<dbReference type="InterPro" id="IPR029063">
    <property type="entry name" value="SAM-dependent_MTases_sf"/>
</dbReference>
<feature type="compositionally biased region" description="Low complexity" evidence="1">
    <location>
        <begin position="393"/>
        <end position="404"/>
    </location>
</feature>
<dbReference type="AlphaFoldDB" id="A0A812LQD0"/>
<evidence type="ECO:0000313" key="3">
    <source>
        <dbReference type="Proteomes" id="UP000649617"/>
    </source>
</evidence>
<dbReference type="EMBL" id="CAJNIZ010006347">
    <property type="protein sequence ID" value="CAE7249251.1"/>
    <property type="molecule type" value="Genomic_DNA"/>
</dbReference>
<organism evidence="2 3">
    <name type="scientific">Symbiodinium pilosum</name>
    <name type="common">Dinoflagellate</name>
    <dbReference type="NCBI Taxonomy" id="2952"/>
    <lineage>
        <taxon>Eukaryota</taxon>
        <taxon>Sar</taxon>
        <taxon>Alveolata</taxon>
        <taxon>Dinophyceae</taxon>
        <taxon>Suessiales</taxon>
        <taxon>Symbiodiniaceae</taxon>
        <taxon>Symbiodinium</taxon>
    </lineage>
</organism>
<feature type="compositionally biased region" description="Basic and acidic residues" evidence="1">
    <location>
        <begin position="442"/>
        <end position="455"/>
    </location>
</feature>
<protein>
    <submittedName>
        <fullName evidence="2">RlmN1 protein</fullName>
    </submittedName>
</protein>
<comment type="caution">
    <text evidence="2">The sequence shown here is derived from an EMBL/GenBank/DDBJ whole genome shotgun (WGS) entry which is preliminary data.</text>
</comment>
<feature type="region of interest" description="Disordered" evidence="1">
    <location>
        <begin position="283"/>
        <end position="459"/>
    </location>
</feature>
<dbReference type="SUPFAM" id="SSF53335">
    <property type="entry name" value="S-adenosyl-L-methionine-dependent methyltransferases"/>
    <property type="match status" value="1"/>
</dbReference>
<proteinExistence type="predicted"/>
<dbReference type="Proteomes" id="UP000649617">
    <property type="component" value="Unassembled WGS sequence"/>
</dbReference>
<keyword evidence="3" id="KW-1185">Reference proteome</keyword>
<feature type="compositionally biased region" description="Basic and acidic residues" evidence="1">
    <location>
        <begin position="285"/>
        <end position="301"/>
    </location>
</feature>
<feature type="compositionally biased region" description="Basic and acidic residues" evidence="1">
    <location>
        <begin position="378"/>
        <end position="392"/>
    </location>
</feature>
<dbReference type="Gene3D" id="3.40.50.150">
    <property type="entry name" value="Vaccinia Virus protein VP39"/>
    <property type="match status" value="1"/>
</dbReference>
<reference evidence="2" key="1">
    <citation type="submission" date="2021-02" db="EMBL/GenBank/DDBJ databases">
        <authorList>
            <person name="Dougan E. K."/>
            <person name="Rhodes N."/>
            <person name="Thang M."/>
            <person name="Chan C."/>
        </authorList>
    </citation>
    <scope>NUCLEOTIDE SEQUENCE</scope>
</reference>